<evidence type="ECO:0000256" key="1">
    <source>
        <dbReference type="SAM" id="MobiDB-lite"/>
    </source>
</evidence>
<dbReference type="EMBL" id="MU827854">
    <property type="protein sequence ID" value="KAJ7318623.1"/>
    <property type="molecule type" value="Genomic_DNA"/>
</dbReference>
<dbReference type="OrthoDB" id="6003670at2759"/>
<protein>
    <submittedName>
        <fullName evidence="2">ATPase</fullName>
    </submittedName>
</protein>
<reference evidence="2" key="1">
    <citation type="submission" date="2023-01" db="EMBL/GenBank/DDBJ databases">
        <title>Genome assembly of the deep-sea coral Lophelia pertusa.</title>
        <authorList>
            <person name="Herrera S."/>
            <person name="Cordes E."/>
        </authorList>
    </citation>
    <scope>NUCLEOTIDE SEQUENCE</scope>
    <source>
        <strain evidence="2">USNM1676648</strain>
        <tissue evidence="2">Polyp</tissue>
    </source>
</reference>
<sequence>MGDRSSLLRSKRNPKALGYSTFDPGGSIDSGLSRSTDANRKSRANDASERVSISWENIQVFVEQPGLSFLKRLCTCFGTKENEIPTSKQVLFNVSGNVEAGTLLAVMGASFWTSTTRENNSNSSQFKLVQSLKLQLPLLSLLVTD</sequence>
<keyword evidence="3" id="KW-1185">Reference proteome</keyword>
<organism evidence="2 3">
    <name type="scientific">Desmophyllum pertusum</name>
    <dbReference type="NCBI Taxonomy" id="174260"/>
    <lineage>
        <taxon>Eukaryota</taxon>
        <taxon>Metazoa</taxon>
        <taxon>Cnidaria</taxon>
        <taxon>Anthozoa</taxon>
        <taxon>Hexacorallia</taxon>
        <taxon>Scleractinia</taxon>
        <taxon>Caryophylliina</taxon>
        <taxon>Caryophylliidae</taxon>
        <taxon>Desmophyllum</taxon>
    </lineage>
</organism>
<dbReference type="AlphaFoldDB" id="A0A9W9Y8K6"/>
<feature type="compositionally biased region" description="Basic and acidic residues" evidence="1">
    <location>
        <begin position="37"/>
        <end position="49"/>
    </location>
</feature>
<accession>A0A9W9Y8K6</accession>
<evidence type="ECO:0000313" key="3">
    <source>
        <dbReference type="Proteomes" id="UP001163046"/>
    </source>
</evidence>
<name>A0A9W9Y8K6_9CNID</name>
<comment type="caution">
    <text evidence="2">The sequence shown here is derived from an EMBL/GenBank/DDBJ whole genome shotgun (WGS) entry which is preliminary data.</text>
</comment>
<gene>
    <name evidence="2" type="primary">wht-7_2</name>
    <name evidence="2" type="ORF">OS493_037792</name>
</gene>
<proteinExistence type="predicted"/>
<feature type="region of interest" description="Disordered" evidence="1">
    <location>
        <begin position="1"/>
        <end position="49"/>
    </location>
</feature>
<evidence type="ECO:0000313" key="2">
    <source>
        <dbReference type="EMBL" id="KAJ7318623.1"/>
    </source>
</evidence>
<dbReference type="Proteomes" id="UP001163046">
    <property type="component" value="Unassembled WGS sequence"/>
</dbReference>